<dbReference type="VEuPathDB" id="AmoebaDB:EHI8A_105120"/>
<reference evidence="2 3" key="1">
    <citation type="submission" date="2016-05" db="EMBL/GenBank/DDBJ databases">
        <title>First whole genome sequencing of Entamoeba histolytica HM1:IMSS-clone-6.</title>
        <authorList>
            <person name="Mukherjee Avik.K."/>
            <person name="Izumyama S."/>
            <person name="Nakada-Tsukui K."/>
            <person name="Nozaki T."/>
        </authorList>
    </citation>
    <scope>NUCLEOTIDE SEQUENCE [LARGE SCALE GENOMIC DNA]</scope>
    <source>
        <strain evidence="2 3">HM1:IMSS clone 6</strain>
    </source>
</reference>
<dbReference type="VEuPathDB" id="AmoebaDB:KM1_129570"/>
<organism evidence="2 3">
    <name type="scientific">Entamoeba histolytica</name>
    <dbReference type="NCBI Taxonomy" id="5759"/>
    <lineage>
        <taxon>Eukaryota</taxon>
        <taxon>Amoebozoa</taxon>
        <taxon>Evosea</taxon>
        <taxon>Archamoebae</taxon>
        <taxon>Mastigamoebida</taxon>
        <taxon>Entamoebidae</taxon>
        <taxon>Entamoeba</taxon>
    </lineage>
</organism>
<name>A0A5K1VTI2_ENTHI</name>
<keyword evidence="1" id="KW-0175">Coiled coil</keyword>
<feature type="coiled-coil region" evidence="1">
    <location>
        <begin position="183"/>
        <end position="210"/>
    </location>
</feature>
<dbReference type="VEuPathDB" id="AmoebaDB:EHI7A_068820"/>
<comment type="caution">
    <text evidence="2">The sequence shown here is derived from an EMBL/GenBank/DDBJ whole genome shotgun (WGS) entry which is preliminary data.</text>
</comment>
<feature type="coiled-coil region" evidence="1">
    <location>
        <begin position="243"/>
        <end position="287"/>
    </location>
</feature>
<dbReference type="EMBL" id="BDEQ01000001">
    <property type="protein sequence ID" value="GAT98156.1"/>
    <property type="molecule type" value="Genomic_DNA"/>
</dbReference>
<gene>
    <name evidence="2" type="ORF">CL6EHI_025860</name>
</gene>
<dbReference type="VEuPathDB" id="AmoebaDB:EHI_025860"/>
<dbReference type="OMA" id="KIEGQKH"/>
<evidence type="ECO:0008006" key="4">
    <source>
        <dbReference type="Google" id="ProtNLM"/>
    </source>
</evidence>
<accession>A0A5K1VTI2</accession>
<dbReference type="Proteomes" id="UP000078387">
    <property type="component" value="Unassembled WGS sequence"/>
</dbReference>
<evidence type="ECO:0000313" key="3">
    <source>
        <dbReference type="Proteomes" id="UP000078387"/>
    </source>
</evidence>
<sequence length="536" mass="60711">MEERINKIEKILRLLQQKVKDNEVKIEQQESLLTSVGEKVDALNQSYKILEVGVNDLTKNKDFNDRIDKIELIVRKISEKVKGVINDGDNNGNEVLLKRIEGQKHILLTLQDNYTIHESTINQLISTIEKINTTVIPVLRQTIIALNKKITDNKGSILELQSKVNGISSGSSVGEISVDIGEVKQIKNDNAELRETIKLMKQQIEANNELMKGSINKINQVTSEARGRPNSEMLERKVIDEFNQQIEKELQKKDQEIISLKTAQNSLKTEIENLKGLRNDIEEIKRISRSSSPICGLEDSSKKVRGNSISIATTRSTSIQSLNASSKEPSCISSLPLSKSSGDFIEVTQKDIEDYISQLNVCENIGGYYRTMSNWCNFVTPRVLYFTNSFERFDLKEFNQSIVGLANVMVIIGNKKNEIFGTFSGKMIPQPPGNPAKKDKDCIFLEDDPSHFIFSLSNSKGERRKFLLQGSNRDTIGIYNEKSKDHIFNCAYFFVLKRKEGKFFDSFDKAYGCCGFPICESKSFKPSYIVAIQWSK</sequence>
<proteinExistence type="predicted"/>
<feature type="coiled-coil region" evidence="1">
    <location>
        <begin position="5"/>
        <end position="32"/>
    </location>
</feature>
<dbReference type="AlphaFoldDB" id="A0A5K1VTI2"/>
<evidence type="ECO:0000256" key="1">
    <source>
        <dbReference type="SAM" id="Coils"/>
    </source>
</evidence>
<dbReference type="VEuPathDB" id="AmoebaDB:EHI5A_106950"/>
<protein>
    <recommendedName>
        <fullName evidence="4">TLDc domain-containing protein</fullName>
    </recommendedName>
</protein>
<evidence type="ECO:0000313" key="2">
    <source>
        <dbReference type="EMBL" id="GAT98156.1"/>
    </source>
</evidence>